<dbReference type="RefSeq" id="WP_058635896.1">
    <property type="nucleotide sequence ID" value="NZ_LDPZ01000038.1"/>
</dbReference>
<protein>
    <submittedName>
        <fullName evidence="6">Epoxide hydrolase</fullName>
    </submittedName>
</protein>
<evidence type="ECO:0000313" key="6">
    <source>
        <dbReference type="EMBL" id="KTQ89618.1"/>
    </source>
</evidence>
<dbReference type="PANTHER" id="PTHR21661">
    <property type="entry name" value="EPOXIDE HYDROLASE 1-RELATED"/>
    <property type="match status" value="1"/>
</dbReference>
<comment type="caution">
    <text evidence="6">The sequence shown here is derived from an EMBL/GenBank/DDBJ whole genome shotgun (WGS) entry which is preliminary data.</text>
</comment>
<dbReference type="EMBL" id="LDPZ01000038">
    <property type="protein sequence ID" value="KTQ89618.1"/>
    <property type="molecule type" value="Genomic_DNA"/>
</dbReference>
<dbReference type="GO" id="GO:0097176">
    <property type="term" value="P:epoxide metabolic process"/>
    <property type="evidence" value="ECO:0007669"/>
    <property type="project" value="TreeGrafter"/>
</dbReference>
<dbReference type="Gene3D" id="3.40.50.1820">
    <property type="entry name" value="alpha/beta hydrolase"/>
    <property type="match status" value="1"/>
</dbReference>
<evidence type="ECO:0000313" key="7">
    <source>
        <dbReference type="Proteomes" id="UP000078272"/>
    </source>
</evidence>
<dbReference type="Pfam" id="PF06441">
    <property type="entry name" value="EHN"/>
    <property type="match status" value="1"/>
</dbReference>
<gene>
    <name evidence="6" type="ORF">NS226_16585</name>
</gene>
<dbReference type="STRING" id="401562.NS365_20995"/>
<evidence type="ECO:0000256" key="3">
    <source>
        <dbReference type="ARBA" id="ARBA00022801"/>
    </source>
</evidence>
<dbReference type="AlphaFoldDB" id="A0A175R4V2"/>
<keyword evidence="3 6" id="KW-0378">Hydrolase</keyword>
<dbReference type="InterPro" id="IPR029058">
    <property type="entry name" value="AB_hydrolase_fold"/>
</dbReference>
<comment type="similarity">
    <text evidence="1">Belongs to the peptidase S33 family.</text>
</comment>
<evidence type="ECO:0000256" key="2">
    <source>
        <dbReference type="ARBA" id="ARBA00022797"/>
    </source>
</evidence>
<dbReference type="GO" id="GO:0004301">
    <property type="term" value="F:epoxide hydrolase activity"/>
    <property type="evidence" value="ECO:0007669"/>
    <property type="project" value="TreeGrafter"/>
</dbReference>
<dbReference type="InterPro" id="IPR000639">
    <property type="entry name" value="Epox_hydrolase-like"/>
</dbReference>
<evidence type="ECO:0000256" key="1">
    <source>
        <dbReference type="ARBA" id="ARBA00010088"/>
    </source>
</evidence>
<reference evidence="6 7" key="1">
    <citation type="journal article" date="2016" name="Front. Microbiol.">
        <title>Genomic Resource of Rice Seed Associated Bacteria.</title>
        <authorList>
            <person name="Midha S."/>
            <person name="Bansal K."/>
            <person name="Sharma S."/>
            <person name="Kumar N."/>
            <person name="Patil P.P."/>
            <person name="Chaudhry V."/>
            <person name="Patil P.B."/>
        </authorList>
    </citation>
    <scope>NUCLEOTIDE SEQUENCE [LARGE SCALE GENOMIC DNA]</scope>
    <source>
        <strain evidence="6 7">NS226</strain>
    </source>
</reference>
<dbReference type="InterPro" id="IPR016292">
    <property type="entry name" value="Epoxide_hydrolase"/>
</dbReference>
<feature type="domain" description="Epoxide hydrolase N-terminal" evidence="5">
    <location>
        <begin position="1"/>
        <end position="106"/>
    </location>
</feature>
<dbReference type="PIRSF" id="PIRSF001112">
    <property type="entry name" value="Epoxide_hydrolase"/>
    <property type="match status" value="1"/>
</dbReference>
<dbReference type="Proteomes" id="UP000078272">
    <property type="component" value="Unassembled WGS sequence"/>
</dbReference>
<evidence type="ECO:0000256" key="4">
    <source>
        <dbReference type="PIRSR" id="PIRSR001112-1"/>
    </source>
</evidence>
<dbReference type="PATRIC" id="fig|401562.3.peg.3045"/>
<feature type="active site" description="Nucleophile" evidence="4">
    <location>
        <position position="175"/>
    </location>
</feature>
<accession>A0A175R4V2</accession>
<name>A0A175R4V2_9HYPH</name>
<dbReference type="OrthoDB" id="27092at2"/>
<dbReference type="PANTHER" id="PTHR21661:SF35">
    <property type="entry name" value="EPOXIDE HYDROLASE"/>
    <property type="match status" value="1"/>
</dbReference>
<sequence length="377" mass="42721">MTPFEVSWTPELFERVRTHVAAYEFAPAPEGEGWSLGCDPAFLRSVQRHWLEDYEREAALARLNRFPQVRVEVEGVGLHVVHIVGEAEGRRPLLMSHGWPGSFREFWRVAEPLAYPTRFGGRAEDAFDLVIPSLPNFGFSDHPAETVDQARTADLFDALMRDVLGYRTYRAHGGDWGALVTSLLALRHPGSLEGIHLTMMFPHPGAEPESEEDRAWKRRMGEVEAEMGAYRHLQGSRPQSLSWLVGNDPMRQASWIIERYHDWSDRRSRPFEAIFTLDELVDTAMIYHTTGAFHSSIRYYSAAAKAGFRQLKPGQRVEVPTAFACFPDPLHPWPSRAFVEKGFAVSRWSEMPEGGHFSALEAPDHLVADLRAWGARG</sequence>
<feature type="active site" description="Proton donor" evidence="4">
    <location>
        <position position="300"/>
    </location>
</feature>
<proteinExistence type="inferred from homology"/>
<organism evidence="6 7">
    <name type="scientific">Aureimonas ureilytica</name>
    <dbReference type="NCBI Taxonomy" id="401562"/>
    <lineage>
        <taxon>Bacteria</taxon>
        <taxon>Pseudomonadati</taxon>
        <taxon>Pseudomonadota</taxon>
        <taxon>Alphaproteobacteria</taxon>
        <taxon>Hyphomicrobiales</taxon>
        <taxon>Aurantimonadaceae</taxon>
        <taxon>Aureimonas</taxon>
    </lineage>
</organism>
<keyword evidence="2" id="KW-0058">Aromatic hydrocarbons catabolism</keyword>
<feature type="active site" description="Proton acceptor" evidence="4">
    <location>
        <position position="356"/>
    </location>
</feature>
<dbReference type="InterPro" id="IPR010497">
    <property type="entry name" value="Epoxide_hydro_N"/>
</dbReference>
<dbReference type="SUPFAM" id="SSF53474">
    <property type="entry name" value="alpha/beta-Hydrolases"/>
    <property type="match status" value="1"/>
</dbReference>
<dbReference type="PRINTS" id="PR00412">
    <property type="entry name" value="EPOXHYDRLASE"/>
</dbReference>
<evidence type="ECO:0000259" key="5">
    <source>
        <dbReference type="Pfam" id="PF06441"/>
    </source>
</evidence>